<organism evidence="4 5">
    <name type="scientific">Saxophila tyrrhenica</name>
    <dbReference type="NCBI Taxonomy" id="1690608"/>
    <lineage>
        <taxon>Eukaryota</taxon>
        <taxon>Fungi</taxon>
        <taxon>Dikarya</taxon>
        <taxon>Ascomycota</taxon>
        <taxon>Pezizomycotina</taxon>
        <taxon>Dothideomycetes</taxon>
        <taxon>Dothideomycetidae</taxon>
        <taxon>Mycosphaerellales</taxon>
        <taxon>Extremaceae</taxon>
        <taxon>Saxophila</taxon>
    </lineage>
</organism>
<dbReference type="InterPro" id="IPR018628">
    <property type="entry name" value="Coa3_CC"/>
</dbReference>
<feature type="region of interest" description="Disordered" evidence="1">
    <location>
        <begin position="87"/>
        <end position="124"/>
    </location>
</feature>
<evidence type="ECO:0000256" key="1">
    <source>
        <dbReference type="SAM" id="MobiDB-lite"/>
    </source>
</evidence>
<dbReference type="RefSeq" id="XP_064663173.1">
    <property type="nucleotide sequence ID" value="XM_064798846.1"/>
</dbReference>
<dbReference type="AlphaFoldDB" id="A0AAV9PP35"/>
<dbReference type="EMBL" id="JAVRRT010000002">
    <property type="protein sequence ID" value="KAK5174504.1"/>
    <property type="molecule type" value="Genomic_DNA"/>
</dbReference>
<sequence>MRPTQRLRMPLGRAPQSSYYDQQNRPGTALYRARQPYLVKNAITGVCIVGFVAAVCASRTPERRHGRSIGADERRADTFTIKAIGQDDFSDVPMPDAPAQPAHAPHMSASTETPSGSGDTNAAQDFQHTPLEDAAKEIKLLHILPETTTGHLNFELHAYQRDAAPPYAAISYAWGELKYCKAITIQHREFRVTSNCHYALQQIVHQHLASPEYEYYWMDSLCINQQDNEEKGIQVRLMWETFSEAAHVFSCVGPRADDSEYLFELLLQAWQSAQKMTGPLATTIRAAFELTIYRNSRSTIPHVSPFGLGRRADVALDPFVHRA</sequence>
<proteinExistence type="predicted"/>
<evidence type="ECO:0000259" key="2">
    <source>
        <dbReference type="Pfam" id="PF06985"/>
    </source>
</evidence>
<dbReference type="InterPro" id="IPR052895">
    <property type="entry name" value="HetReg/Transcr_Mod"/>
</dbReference>
<evidence type="ECO:0000313" key="5">
    <source>
        <dbReference type="Proteomes" id="UP001337655"/>
    </source>
</evidence>
<evidence type="ECO:0008006" key="6">
    <source>
        <dbReference type="Google" id="ProtNLM"/>
    </source>
</evidence>
<evidence type="ECO:0000313" key="4">
    <source>
        <dbReference type="EMBL" id="KAK5174504.1"/>
    </source>
</evidence>
<evidence type="ECO:0000259" key="3">
    <source>
        <dbReference type="Pfam" id="PF09813"/>
    </source>
</evidence>
<dbReference type="PANTHER" id="PTHR24148">
    <property type="entry name" value="ANKYRIN REPEAT DOMAIN-CONTAINING PROTEIN 39 HOMOLOG-RELATED"/>
    <property type="match status" value="1"/>
</dbReference>
<dbReference type="PANTHER" id="PTHR24148:SF73">
    <property type="entry name" value="HET DOMAIN PROTEIN (AFU_ORTHOLOGUE AFUA_8G01020)"/>
    <property type="match status" value="1"/>
</dbReference>
<dbReference type="GeneID" id="89922932"/>
<feature type="compositionally biased region" description="Polar residues" evidence="1">
    <location>
        <begin position="111"/>
        <end position="124"/>
    </location>
</feature>
<dbReference type="InterPro" id="IPR010730">
    <property type="entry name" value="HET"/>
</dbReference>
<name>A0AAV9PP35_9PEZI</name>
<dbReference type="Proteomes" id="UP001337655">
    <property type="component" value="Unassembled WGS sequence"/>
</dbReference>
<reference evidence="4 5" key="1">
    <citation type="submission" date="2023-08" db="EMBL/GenBank/DDBJ databases">
        <title>Black Yeasts Isolated from many extreme environments.</title>
        <authorList>
            <person name="Coleine C."/>
            <person name="Stajich J.E."/>
            <person name="Selbmann L."/>
        </authorList>
    </citation>
    <scope>NUCLEOTIDE SEQUENCE [LARGE SCALE GENOMIC DNA]</scope>
    <source>
        <strain evidence="4 5">CCFEE 5935</strain>
    </source>
</reference>
<comment type="caution">
    <text evidence="4">The sequence shown here is derived from an EMBL/GenBank/DDBJ whole genome shotgun (WGS) entry which is preliminary data.</text>
</comment>
<dbReference type="Pfam" id="PF09813">
    <property type="entry name" value="Coa3_cc"/>
    <property type="match status" value="1"/>
</dbReference>
<keyword evidence="5" id="KW-1185">Reference proteome</keyword>
<accession>A0AAV9PP35</accession>
<protein>
    <recommendedName>
        <fullName evidence="6">Heterokaryon incompatibility domain-containing protein</fullName>
    </recommendedName>
</protein>
<feature type="region of interest" description="Disordered" evidence="1">
    <location>
        <begin position="1"/>
        <end position="23"/>
    </location>
</feature>
<dbReference type="Pfam" id="PF06985">
    <property type="entry name" value="HET"/>
    <property type="match status" value="1"/>
</dbReference>
<gene>
    <name evidence="4" type="ORF">LTR77_001584</name>
</gene>
<feature type="domain" description="Heterokaryon incompatibility" evidence="2">
    <location>
        <begin position="167"/>
        <end position="274"/>
    </location>
</feature>
<feature type="compositionally biased region" description="Low complexity" evidence="1">
    <location>
        <begin position="93"/>
        <end position="110"/>
    </location>
</feature>
<feature type="domain" description="Cytochrome c oxidase assembly factor 3 mitochondrial coiled-coil" evidence="3">
    <location>
        <begin position="30"/>
        <end position="91"/>
    </location>
</feature>